<dbReference type="Proteomes" id="UP000821845">
    <property type="component" value="Chromosome 7"/>
</dbReference>
<organism evidence="1 2">
    <name type="scientific">Hyalomma asiaticum</name>
    <name type="common">Tick</name>
    <dbReference type="NCBI Taxonomy" id="266040"/>
    <lineage>
        <taxon>Eukaryota</taxon>
        <taxon>Metazoa</taxon>
        <taxon>Ecdysozoa</taxon>
        <taxon>Arthropoda</taxon>
        <taxon>Chelicerata</taxon>
        <taxon>Arachnida</taxon>
        <taxon>Acari</taxon>
        <taxon>Parasitiformes</taxon>
        <taxon>Ixodida</taxon>
        <taxon>Ixodoidea</taxon>
        <taxon>Ixodidae</taxon>
        <taxon>Hyalomminae</taxon>
        <taxon>Hyalomma</taxon>
    </lineage>
</organism>
<name>A0ACB7RTB7_HYAAI</name>
<gene>
    <name evidence="1" type="ORF">HPB50_011492</name>
</gene>
<comment type="caution">
    <text evidence="1">The sequence shown here is derived from an EMBL/GenBank/DDBJ whole genome shotgun (WGS) entry which is preliminary data.</text>
</comment>
<keyword evidence="2" id="KW-1185">Reference proteome</keyword>
<sequence length="216" mass="24238">MLLPEDELPLPDIGDYVQHLIELVRCCRLFLYRFRSSPITMCCLFSIVLFTATWVLSLVISCVSPKLGPDPPPLQLTSPPWAFWRERTNDANMPRILLWHRDMTPSSNTAERWPSSDVINCSLSVPAAFPALPVKQSVQCEVTDNRVRLEWSDAVVFDAERVSPVDMPAVRTGFQSWVLWARKHVSPLGGTATSRNETRLDVLTCDASHPAVGHAV</sequence>
<dbReference type="EMBL" id="CM023487">
    <property type="protein sequence ID" value="KAH6925873.1"/>
    <property type="molecule type" value="Genomic_DNA"/>
</dbReference>
<protein>
    <submittedName>
        <fullName evidence="1">Uncharacterized protein</fullName>
    </submittedName>
</protein>
<accession>A0ACB7RTB7</accession>
<reference evidence="1" key="1">
    <citation type="submission" date="2020-05" db="EMBL/GenBank/DDBJ databases">
        <title>Large-scale comparative analyses of tick genomes elucidate their genetic diversity and vector capacities.</title>
        <authorList>
            <person name="Jia N."/>
            <person name="Wang J."/>
            <person name="Shi W."/>
            <person name="Du L."/>
            <person name="Sun Y."/>
            <person name="Zhan W."/>
            <person name="Jiang J."/>
            <person name="Wang Q."/>
            <person name="Zhang B."/>
            <person name="Ji P."/>
            <person name="Sakyi L.B."/>
            <person name="Cui X."/>
            <person name="Yuan T."/>
            <person name="Jiang B."/>
            <person name="Yang W."/>
            <person name="Lam T.T.-Y."/>
            <person name="Chang Q."/>
            <person name="Ding S."/>
            <person name="Wang X."/>
            <person name="Zhu J."/>
            <person name="Ruan X."/>
            <person name="Zhao L."/>
            <person name="Wei J."/>
            <person name="Que T."/>
            <person name="Du C."/>
            <person name="Cheng J."/>
            <person name="Dai P."/>
            <person name="Han X."/>
            <person name="Huang E."/>
            <person name="Gao Y."/>
            <person name="Liu J."/>
            <person name="Shao H."/>
            <person name="Ye R."/>
            <person name="Li L."/>
            <person name="Wei W."/>
            <person name="Wang X."/>
            <person name="Wang C."/>
            <person name="Yang T."/>
            <person name="Huo Q."/>
            <person name="Li W."/>
            <person name="Guo W."/>
            <person name="Chen H."/>
            <person name="Zhou L."/>
            <person name="Ni X."/>
            <person name="Tian J."/>
            <person name="Zhou Y."/>
            <person name="Sheng Y."/>
            <person name="Liu T."/>
            <person name="Pan Y."/>
            <person name="Xia L."/>
            <person name="Li J."/>
            <person name="Zhao F."/>
            <person name="Cao W."/>
        </authorList>
    </citation>
    <scope>NUCLEOTIDE SEQUENCE</scope>
    <source>
        <strain evidence="1">Hyas-2018</strain>
    </source>
</reference>
<evidence type="ECO:0000313" key="1">
    <source>
        <dbReference type="EMBL" id="KAH6925873.1"/>
    </source>
</evidence>
<proteinExistence type="predicted"/>
<evidence type="ECO:0000313" key="2">
    <source>
        <dbReference type="Proteomes" id="UP000821845"/>
    </source>
</evidence>